<gene>
    <name evidence="1" type="ORF">SETTUDRAFT_36229</name>
</gene>
<dbReference type="AlphaFoldDB" id="R0KNT2"/>
<reference evidence="1 2" key="1">
    <citation type="journal article" date="2012" name="PLoS Pathog.">
        <title>Diverse lifestyles and strategies of plant pathogenesis encoded in the genomes of eighteen Dothideomycetes fungi.</title>
        <authorList>
            <person name="Ohm R.A."/>
            <person name="Feau N."/>
            <person name="Henrissat B."/>
            <person name="Schoch C.L."/>
            <person name="Horwitz B.A."/>
            <person name="Barry K.W."/>
            <person name="Condon B.J."/>
            <person name="Copeland A.C."/>
            <person name="Dhillon B."/>
            <person name="Glaser F."/>
            <person name="Hesse C.N."/>
            <person name="Kosti I."/>
            <person name="LaButti K."/>
            <person name="Lindquist E.A."/>
            <person name="Lucas S."/>
            <person name="Salamov A.A."/>
            <person name="Bradshaw R.E."/>
            <person name="Ciuffetti L."/>
            <person name="Hamelin R.C."/>
            <person name="Kema G.H.J."/>
            <person name="Lawrence C."/>
            <person name="Scott J.A."/>
            <person name="Spatafora J.W."/>
            <person name="Turgeon B.G."/>
            <person name="de Wit P.J.G.M."/>
            <person name="Zhong S."/>
            <person name="Goodwin S.B."/>
            <person name="Grigoriev I.V."/>
        </authorList>
    </citation>
    <scope>NUCLEOTIDE SEQUENCE [LARGE SCALE GENOMIC DNA]</scope>
    <source>
        <strain evidence="2">28A</strain>
    </source>
</reference>
<evidence type="ECO:0000313" key="1">
    <source>
        <dbReference type="EMBL" id="EOA90719.1"/>
    </source>
</evidence>
<evidence type="ECO:0000313" key="2">
    <source>
        <dbReference type="Proteomes" id="UP000016935"/>
    </source>
</evidence>
<dbReference type="RefSeq" id="XP_008021268.1">
    <property type="nucleotide sequence ID" value="XM_008023077.1"/>
</dbReference>
<reference evidence="1 2" key="2">
    <citation type="journal article" date="2013" name="PLoS Genet.">
        <title>Comparative genome structure, secondary metabolite, and effector coding capacity across Cochliobolus pathogens.</title>
        <authorList>
            <person name="Condon B.J."/>
            <person name="Leng Y."/>
            <person name="Wu D."/>
            <person name="Bushley K.E."/>
            <person name="Ohm R.A."/>
            <person name="Otillar R."/>
            <person name="Martin J."/>
            <person name="Schackwitz W."/>
            <person name="Grimwood J."/>
            <person name="MohdZainudin N."/>
            <person name="Xue C."/>
            <person name="Wang R."/>
            <person name="Manning V.A."/>
            <person name="Dhillon B."/>
            <person name="Tu Z.J."/>
            <person name="Steffenson B.J."/>
            <person name="Salamov A."/>
            <person name="Sun H."/>
            <person name="Lowry S."/>
            <person name="LaButti K."/>
            <person name="Han J."/>
            <person name="Copeland A."/>
            <person name="Lindquist E."/>
            <person name="Barry K."/>
            <person name="Schmutz J."/>
            <person name="Baker S.E."/>
            <person name="Ciuffetti L.M."/>
            <person name="Grigoriev I.V."/>
            <person name="Zhong S."/>
            <person name="Turgeon B.G."/>
        </authorList>
    </citation>
    <scope>NUCLEOTIDE SEQUENCE [LARGE SCALE GENOMIC DNA]</scope>
    <source>
        <strain evidence="2">28A</strain>
    </source>
</reference>
<accession>R0KNT2</accession>
<dbReference type="Proteomes" id="UP000016935">
    <property type="component" value="Unassembled WGS sequence"/>
</dbReference>
<protein>
    <submittedName>
        <fullName evidence="1">Uncharacterized protein</fullName>
    </submittedName>
</protein>
<dbReference type="HOGENOM" id="CLU_1295110_0_0_1"/>
<organism evidence="1 2">
    <name type="scientific">Exserohilum turcicum (strain 28A)</name>
    <name type="common">Northern leaf blight fungus</name>
    <name type="synonym">Setosphaeria turcica</name>
    <dbReference type="NCBI Taxonomy" id="671987"/>
    <lineage>
        <taxon>Eukaryota</taxon>
        <taxon>Fungi</taxon>
        <taxon>Dikarya</taxon>
        <taxon>Ascomycota</taxon>
        <taxon>Pezizomycotina</taxon>
        <taxon>Dothideomycetes</taxon>
        <taxon>Pleosporomycetidae</taxon>
        <taxon>Pleosporales</taxon>
        <taxon>Pleosporineae</taxon>
        <taxon>Pleosporaceae</taxon>
        <taxon>Exserohilum</taxon>
    </lineage>
</organism>
<dbReference type="EMBL" id="KB908482">
    <property type="protein sequence ID" value="EOA90719.1"/>
    <property type="molecule type" value="Genomic_DNA"/>
</dbReference>
<keyword evidence="2" id="KW-1185">Reference proteome</keyword>
<sequence length="213" mass="23477">MPSVDCRLLATIVDTYEAILERGGWVLRGDSGRAYTPEVLHPKSMFHKPLILLVSCQPPRAYMACSDVAEVSGRQLSVCTDSHTPVRTTEQQKIACVSQPNKPINPENTVRIGIFGVFRNGAKRRVKQSGIRCVVSTDSDLGVLSLASPPLFHMTSHLPPNTNLVAWMNTVSHFFKRQFSAGLDTVISAYKSTATVQLCIFVLLYSFPAPRTD</sequence>
<proteinExistence type="predicted"/>
<dbReference type="GeneID" id="19404102"/>
<name>R0KNT2_EXST2</name>